<reference evidence="1" key="1">
    <citation type="submission" date="2018-01" db="EMBL/GenBank/DDBJ databases">
        <authorList>
            <person name="Yu X.-D."/>
        </authorList>
    </citation>
    <scope>NUCLEOTIDE SEQUENCE</scope>
    <source>
        <strain evidence="1">ZX-21</strain>
    </source>
</reference>
<evidence type="ECO:0000313" key="2">
    <source>
        <dbReference type="Proteomes" id="UP000237222"/>
    </source>
</evidence>
<evidence type="ECO:0000313" key="1">
    <source>
        <dbReference type="EMBL" id="POP53097.1"/>
    </source>
</evidence>
<name>A0A2S4HGJ6_9GAMM</name>
<dbReference type="Proteomes" id="UP000237222">
    <property type="component" value="Unassembled WGS sequence"/>
</dbReference>
<evidence type="ECO:0008006" key="3">
    <source>
        <dbReference type="Google" id="ProtNLM"/>
    </source>
</evidence>
<gene>
    <name evidence="1" type="ORF">C0068_08375</name>
</gene>
<organism evidence="1 2">
    <name type="scientific">Zhongshania marina</name>
    <dbReference type="NCBI Taxonomy" id="2304603"/>
    <lineage>
        <taxon>Bacteria</taxon>
        <taxon>Pseudomonadati</taxon>
        <taxon>Pseudomonadota</taxon>
        <taxon>Gammaproteobacteria</taxon>
        <taxon>Cellvibrionales</taxon>
        <taxon>Spongiibacteraceae</taxon>
        <taxon>Zhongshania</taxon>
    </lineage>
</organism>
<protein>
    <recommendedName>
        <fullName evidence="3">Antirepressor protein C-terminal domain-containing protein</fullName>
    </recommendedName>
</protein>
<accession>A0A2S4HGJ6</accession>
<proteinExistence type="predicted"/>
<dbReference type="OrthoDB" id="9961354at2"/>
<dbReference type="RefSeq" id="WP_103684039.1">
    <property type="nucleotide sequence ID" value="NZ_PQGG01000019.1"/>
</dbReference>
<comment type="caution">
    <text evidence="1">The sequence shown here is derived from an EMBL/GenBank/DDBJ whole genome shotgun (WGS) entry which is preliminary data.</text>
</comment>
<dbReference type="AlphaFoldDB" id="A0A2S4HGJ6"/>
<sequence>MLRTLKEACDQHGLRHRAVSNRLKKLGYIKTSIHGTGLVPDYSRKASADHFKLREQQFYILHNGNRIQKHRTVVAVTDAGEELVCKLCPDLTKEPEQEHSAS</sequence>
<dbReference type="EMBL" id="PQGG01000019">
    <property type="protein sequence ID" value="POP53097.1"/>
    <property type="molecule type" value="Genomic_DNA"/>
</dbReference>